<keyword evidence="2" id="KW-1185">Reference proteome</keyword>
<protein>
    <submittedName>
        <fullName evidence="1">Uncharacterized protein</fullName>
    </submittedName>
</protein>
<reference evidence="2" key="1">
    <citation type="journal article" date="2022" name="Mol. Ecol. Resour.">
        <title>The genomes of chicory, endive, great burdock and yacon provide insights into Asteraceae palaeo-polyploidization history and plant inulin production.</title>
        <authorList>
            <person name="Fan W."/>
            <person name="Wang S."/>
            <person name="Wang H."/>
            <person name="Wang A."/>
            <person name="Jiang F."/>
            <person name="Liu H."/>
            <person name="Zhao H."/>
            <person name="Xu D."/>
            <person name="Zhang Y."/>
        </authorList>
    </citation>
    <scope>NUCLEOTIDE SEQUENCE [LARGE SCALE GENOMIC DNA]</scope>
    <source>
        <strain evidence="2">cv. Niubang</strain>
    </source>
</reference>
<gene>
    <name evidence="1" type="ORF">L6452_14104</name>
</gene>
<comment type="caution">
    <text evidence="1">The sequence shown here is derived from an EMBL/GenBank/DDBJ whole genome shotgun (WGS) entry which is preliminary data.</text>
</comment>
<accession>A0ACB9CK40</accession>
<dbReference type="EMBL" id="CM042050">
    <property type="protein sequence ID" value="KAI3734631.1"/>
    <property type="molecule type" value="Genomic_DNA"/>
</dbReference>
<dbReference type="Proteomes" id="UP001055879">
    <property type="component" value="Linkage Group LG04"/>
</dbReference>
<name>A0ACB9CK40_ARCLA</name>
<organism evidence="1 2">
    <name type="scientific">Arctium lappa</name>
    <name type="common">Greater burdock</name>
    <name type="synonym">Lappa major</name>
    <dbReference type="NCBI Taxonomy" id="4217"/>
    <lineage>
        <taxon>Eukaryota</taxon>
        <taxon>Viridiplantae</taxon>
        <taxon>Streptophyta</taxon>
        <taxon>Embryophyta</taxon>
        <taxon>Tracheophyta</taxon>
        <taxon>Spermatophyta</taxon>
        <taxon>Magnoliopsida</taxon>
        <taxon>eudicotyledons</taxon>
        <taxon>Gunneridae</taxon>
        <taxon>Pentapetalae</taxon>
        <taxon>asterids</taxon>
        <taxon>campanulids</taxon>
        <taxon>Asterales</taxon>
        <taxon>Asteraceae</taxon>
        <taxon>Carduoideae</taxon>
        <taxon>Cardueae</taxon>
        <taxon>Arctiinae</taxon>
        <taxon>Arctium</taxon>
    </lineage>
</organism>
<reference evidence="1 2" key="2">
    <citation type="journal article" date="2022" name="Mol. Ecol. Resour.">
        <title>The genomes of chicory, endive, great burdock and yacon provide insights into Asteraceae paleo-polyploidization history and plant inulin production.</title>
        <authorList>
            <person name="Fan W."/>
            <person name="Wang S."/>
            <person name="Wang H."/>
            <person name="Wang A."/>
            <person name="Jiang F."/>
            <person name="Liu H."/>
            <person name="Zhao H."/>
            <person name="Xu D."/>
            <person name="Zhang Y."/>
        </authorList>
    </citation>
    <scope>NUCLEOTIDE SEQUENCE [LARGE SCALE GENOMIC DNA]</scope>
    <source>
        <strain evidence="2">cv. Niubang</strain>
    </source>
</reference>
<evidence type="ECO:0000313" key="2">
    <source>
        <dbReference type="Proteomes" id="UP001055879"/>
    </source>
</evidence>
<sequence length="491" mass="56366">MVSLLITFLMTLSFSTIIFILLFLKSKLYYCTCDVCHSYLTSNWSTQYNNLCDWYTHLLQNSPSQTIHIHVLENTITANPNNVQHILKTNFHNYPKGKQFSMVLGDLLGNGIFNVDGDAWLFQRKMASLELGNVSKNAFDDVKFHVENRLLPLMFSVARGKDGGVVDLQCVFRRFSFEYICRFLFGLDVNSLELPFPVSRLSDLFDLATTLSARRAMSTSPVIWKTCRRLNLGSERKLKEAIRNVNILVEKVIENKKKLGFTKNQDLLSRFMEVTDDGSFLRDVIVNFILAGRDTVASALTSFFWLIMNHPEVECRIQTEFDQLTINQKQEFATFEQMKELHYLQAAIHESMRLYPPIQFDSKFAVENDALPDGTLVKKGTKITFHPYAMGRMEAIWGKDCKEFKPERWLKDGVFMVENPFKYPVFQAGFRVCLGKEMTLMEMKTVVLGILPRFKLRLVKSDGELRFEPALTATVKDGLPVIVGERSVGSH</sequence>
<evidence type="ECO:0000313" key="1">
    <source>
        <dbReference type="EMBL" id="KAI3734631.1"/>
    </source>
</evidence>
<proteinExistence type="predicted"/>